<dbReference type="InterPro" id="IPR055557">
    <property type="entry name" value="DUF7133"/>
</dbReference>
<dbReference type="Pfam" id="PF23500">
    <property type="entry name" value="DUF7133"/>
    <property type="match status" value="1"/>
</dbReference>
<evidence type="ECO:0000256" key="2">
    <source>
        <dbReference type="ARBA" id="ARBA00022723"/>
    </source>
</evidence>
<keyword evidence="2" id="KW-0479">Metal-binding</keyword>
<dbReference type="EMBL" id="UINC01006717">
    <property type="protein sequence ID" value="SVA29220.1"/>
    <property type="molecule type" value="Genomic_DNA"/>
</dbReference>
<dbReference type="Gene3D" id="1.25.10.10">
    <property type="entry name" value="Leucine-rich Repeat Variant"/>
    <property type="match status" value="1"/>
</dbReference>
<evidence type="ECO:0000313" key="5">
    <source>
        <dbReference type="EMBL" id="SVA29220.1"/>
    </source>
</evidence>
<gene>
    <name evidence="5" type="ORF">METZ01_LOCUS82074</name>
</gene>
<keyword evidence="3" id="KW-0408">Iron</keyword>
<dbReference type="Pfam" id="PF13646">
    <property type="entry name" value="HEAT_2"/>
    <property type="match status" value="1"/>
</dbReference>
<dbReference type="InterPro" id="IPR004155">
    <property type="entry name" value="PBS_lyase_HEAT"/>
</dbReference>
<keyword evidence="1" id="KW-0349">Heme</keyword>
<evidence type="ECO:0000256" key="1">
    <source>
        <dbReference type="ARBA" id="ARBA00022617"/>
    </source>
</evidence>
<dbReference type="NCBIfam" id="TIGR02604">
    <property type="entry name" value="Piru_Ver_Nterm"/>
    <property type="match status" value="1"/>
</dbReference>
<evidence type="ECO:0000259" key="4">
    <source>
        <dbReference type="PROSITE" id="PS51007"/>
    </source>
</evidence>
<organism evidence="5">
    <name type="scientific">marine metagenome</name>
    <dbReference type="NCBI Taxonomy" id="408172"/>
    <lineage>
        <taxon>unclassified sequences</taxon>
        <taxon>metagenomes</taxon>
        <taxon>ecological metagenomes</taxon>
    </lineage>
</organism>
<dbReference type="NCBIfam" id="TIGR02603">
    <property type="entry name" value="CxxCH_TIGR02603"/>
    <property type="match status" value="1"/>
</dbReference>
<dbReference type="InterPro" id="IPR011042">
    <property type="entry name" value="6-blade_b-propeller_TolB-like"/>
</dbReference>
<dbReference type="SMART" id="SM00567">
    <property type="entry name" value="EZ_HEAT"/>
    <property type="match status" value="4"/>
</dbReference>
<dbReference type="SUPFAM" id="SSF50952">
    <property type="entry name" value="Soluble quinoprotein glucose dehydrogenase"/>
    <property type="match status" value="1"/>
</dbReference>
<dbReference type="GO" id="GO:0020037">
    <property type="term" value="F:heme binding"/>
    <property type="evidence" value="ECO:0007669"/>
    <property type="project" value="InterPro"/>
</dbReference>
<dbReference type="PROSITE" id="PS51007">
    <property type="entry name" value="CYTC"/>
    <property type="match status" value="1"/>
</dbReference>
<dbReference type="PANTHER" id="PTHR33546:SF1">
    <property type="entry name" value="LARGE, MULTIFUNCTIONAL SECRETED PROTEIN"/>
    <property type="match status" value="1"/>
</dbReference>
<dbReference type="SUPFAM" id="SSF46626">
    <property type="entry name" value="Cytochrome c"/>
    <property type="match status" value="1"/>
</dbReference>
<protein>
    <recommendedName>
        <fullName evidence="4">Cytochrome c domain-containing protein</fullName>
    </recommendedName>
</protein>
<feature type="domain" description="Cytochrome c" evidence="4">
    <location>
        <begin position="974"/>
        <end position="1110"/>
    </location>
</feature>
<dbReference type="SUPFAM" id="SSF48371">
    <property type="entry name" value="ARM repeat"/>
    <property type="match status" value="1"/>
</dbReference>
<dbReference type="InterPro" id="IPR013428">
    <property type="entry name" value="Membrane-bound_put_N"/>
</dbReference>
<dbReference type="InterPro" id="IPR016024">
    <property type="entry name" value="ARM-type_fold"/>
</dbReference>
<dbReference type="InterPro" id="IPR009056">
    <property type="entry name" value="Cyt_c-like_dom"/>
</dbReference>
<proteinExistence type="predicted"/>
<dbReference type="Gene3D" id="1.10.760.10">
    <property type="entry name" value="Cytochrome c-like domain"/>
    <property type="match status" value="1"/>
</dbReference>
<dbReference type="AlphaFoldDB" id="A0A381UM77"/>
<name>A0A381UM77_9ZZZZ</name>
<sequence>MNSWASSASSVAVFVLALAQAFPQRTRVQIPFELNDKSLKLTQWAKQPMLKNPVALSFDNQGRLFVVETARRGTVDVDIRSHKDWVIDDLSSQTIDDIRRLFRIKMAPSLSEQNKPWLPDRNQDGSHDWRDLTTVKERIHLLQDTNDDGKADVAKVFAEGFNQEINGVMAGVLPYRGDVFATIYPDVWKLNDLDGDGYADKQEVFFHGFGVHAAFDGHDLHGLTVGPDGKLYFSVGDNGFSVRTREGKMLHHPNTGGVLRCNWDGSDLEVFAVGLRNVQELAFDDYGNLFSVDNDGDIREERERFVYITEGSDSGWRLNWQFKKGGWPERTKTPQYCPWIDEKLWLPHWKGQAAYITPPMSEFSVGPGGFKYNPGTALNKRYKGYFFLCEFPVQKITAFTTKPRGAYFEMSDEHIFLFGMMASAINFGPDGSMYIADWDGKWQPNELGSIWSVDDPALRKSKTRLEVARLLRNGFANHTVPSLSNLLSHADQRIRLEAQFELAKRNRFNELLDVSTDTKVQLLARVHAMWGLGQLTISNRQTKRLARQLPFGDASFEIRAQAAKLVGTLKISPAAESLVKLLKDNNARVKFHAAMALGQVGSRSTVPALLTLLERNNNEDAYIRHAAIMGLVGSASPGQLAENATNASSAVRAASVVALRRLKHPSAAAFLNDTDEMVQRETVSAIHDDTSIPGALTEVANLLPSNTSHDEAITRRLLSANLRVGKRANAQNLVDYALNESKPVAMRKEALLCLGDWNRHPFVDRVEGRVRKLSIRNKDLPKRLVTNNMEKLYQTADDDLLPVLIQLTEKLGIEQDINQLFAIASSTSQPPLARVQAVRSIQAKQTAVIANRLVDLLKTNQSEIQIAVIDKIASTEPDNLGPRLDEKWNLLSLRARQHFLHTLSKAASPAGDRILLQSFEALLSGKLTMELELDIVTAAKTRMTPALAELLKKHKATQDPNDTLAPHRPTLIGGDAATGKLVYEQHVAGQCVRCHDAGGEKNQVGPVLKGIGKRFNREYLLRSLVEPSANIAEGFDVTVAETSDGQTFVGRTMNQTDKTISLVLVDGKLKKLKTASIKKLTKTKASAMPPMGAILSPHETRDLVAYLSTL</sequence>
<dbReference type="InterPro" id="IPR011989">
    <property type="entry name" value="ARM-like"/>
</dbReference>
<dbReference type="InterPro" id="IPR036909">
    <property type="entry name" value="Cyt_c-like_dom_sf"/>
</dbReference>
<dbReference type="GO" id="GO:0046872">
    <property type="term" value="F:metal ion binding"/>
    <property type="evidence" value="ECO:0007669"/>
    <property type="project" value="UniProtKB-KW"/>
</dbReference>
<dbReference type="GO" id="GO:0009055">
    <property type="term" value="F:electron transfer activity"/>
    <property type="evidence" value="ECO:0007669"/>
    <property type="project" value="InterPro"/>
</dbReference>
<accession>A0A381UM77</accession>
<dbReference type="InterPro" id="IPR011041">
    <property type="entry name" value="Quinoprot_gluc/sorb_DH_b-prop"/>
</dbReference>
<dbReference type="InterPro" id="IPR013427">
    <property type="entry name" value="Haem-bd_dom_put"/>
</dbReference>
<dbReference type="PANTHER" id="PTHR33546">
    <property type="entry name" value="LARGE, MULTIFUNCTIONAL SECRETED PROTEIN-RELATED"/>
    <property type="match status" value="1"/>
</dbReference>
<dbReference type="Gene3D" id="2.120.10.30">
    <property type="entry name" value="TolB, C-terminal domain"/>
    <property type="match status" value="1"/>
</dbReference>
<evidence type="ECO:0000256" key="3">
    <source>
        <dbReference type="ARBA" id="ARBA00023004"/>
    </source>
</evidence>
<reference evidence="5" key="1">
    <citation type="submission" date="2018-05" db="EMBL/GenBank/DDBJ databases">
        <authorList>
            <person name="Lanie J.A."/>
            <person name="Ng W.-L."/>
            <person name="Kazmierczak K.M."/>
            <person name="Andrzejewski T.M."/>
            <person name="Davidsen T.M."/>
            <person name="Wayne K.J."/>
            <person name="Tettelin H."/>
            <person name="Glass J.I."/>
            <person name="Rusch D."/>
            <person name="Podicherti R."/>
            <person name="Tsui H.-C.T."/>
            <person name="Winkler M.E."/>
        </authorList>
    </citation>
    <scope>NUCLEOTIDE SEQUENCE</scope>
</reference>